<evidence type="ECO:0000259" key="1">
    <source>
        <dbReference type="PROSITE" id="PS50206"/>
    </source>
</evidence>
<name>A0A1X7K074_9BACT</name>
<dbReference type="GO" id="GO:0016740">
    <property type="term" value="F:transferase activity"/>
    <property type="evidence" value="ECO:0007669"/>
    <property type="project" value="UniProtKB-KW"/>
</dbReference>
<sequence>MSELRKAVDQFWSDLKDGRNNIISCEQLNQAIENNYPLYLLDIRKPEDYAEKHIDGAINVPWVEVGDYLDDFPKDEKIIVICYTGQTAGQTVALLRLLGFDACSLKGGMSCEQAFLPLKASCAS</sequence>
<dbReference type="OrthoDB" id="9800872at2"/>
<reference evidence="3" key="1">
    <citation type="submission" date="2017-04" db="EMBL/GenBank/DDBJ databases">
        <authorList>
            <person name="Varghese N."/>
            <person name="Submissions S."/>
        </authorList>
    </citation>
    <scope>NUCLEOTIDE SEQUENCE [LARGE SCALE GENOMIC DNA]</scope>
    <source>
        <strain evidence="3">USBA 82</strain>
    </source>
</reference>
<proteinExistence type="predicted"/>
<evidence type="ECO:0000313" key="3">
    <source>
        <dbReference type="Proteomes" id="UP000193355"/>
    </source>
</evidence>
<dbReference type="PROSITE" id="PS50206">
    <property type="entry name" value="RHODANESE_3"/>
    <property type="match status" value="1"/>
</dbReference>
<dbReference type="InterPro" id="IPR001763">
    <property type="entry name" value="Rhodanese-like_dom"/>
</dbReference>
<dbReference type="InterPro" id="IPR050229">
    <property type="entry name" value="GlpE_sulfurtransferase"/>
</dbReference>
<dbReference type="Pfam" id="PF00581">
    <property type="entry name" value="Rhodanese"/>
    <property type="match status" value="1"/>
</dbReference>
<dbReference type="PANTHER" id="PTHR43031:SF16">
    <property type="entry name" value="OXIDOREDUCTASE"/>
    <property type="match status" value="1"/>
</dbReference>
<protein>
    <submittedName>
        <fullName evidence="2">Rhodanese-related sulfurtransferase</fullName>
    </submittedName>
</protein>
<dbReference type="STRING" id="561720.SAMN06275492_11910"/>
<dbReference type="CDD" id="cd00158">
    <property type="entry name" value="RHOD"/>
    <property type="match status" value="1"/>
</dbReference>
<dbReference type="PANTHER" id="PTHR43031">
    <property type="entry name" value="FAD-DEPENDENT OXIDOREDUCTASE"/>
    <property type="match status" value="1"/>
</dbReference>
<dbReference type="SUPFAM" id="SSF52821">
    <property type="entry name" value="Rhodanese/Cell cycle control phosphatase"/>
    <property type="match status" value="1"/>
</dbReference>
<accession>A0A1X7K074</accession>
<dbReference type="InterPro" id="IPR036873">
    <property type="entry name" value="Rhodanese-like_dom_sf"/>
</dbReference>
<dbReference type="SMART" id="SM00450">
    <property type="entry name" value="RHOD"/>
    <property type="match status" value="1"/>
</dbReference>
<keyword evidence="2" id="KW-0808">Transferase</keyword>
<organism evidence="2 3">
    <name type="scientific">Dethiosulfovibrio salsuginis</name>
    <dbReference type="NCBI Taxonomy" id="561720"/>
    <lineage>
        <taxon>Bacteria</taxon>
        <taxon>Thermotogati</taxon>
        <taxon>Synergistota</taxon>
        <taxon>Synergistia</taxon>
        <taxon>Synergistales</taxon>
        <taxon>Dethiosulfovibrionaceae</taxon>
        <taxon>Dethiosulfovibrio</taxon>
    </lineage>
</organism>
<gene>
    <name evidence="2" type="ORF">SAMN06275492_11910</name>
</gene>
<feature type="domain" description="Rhodanese" evidence="1">
    <location>
        <begin position="34"/>
        <end position="120"/>
    </location>
</feature>
<dbReference type="EMBL" id="FXBB01000019">
    <property type="protein sequence ID" value="SMG33877.1"/>
    <property type="molecule type" value="Genomic_DNA"/>
</dbReference>
<dbReference type="AlphaFoldDB" id="A0A1X7K074"/>
<evidence type="ECO:0000313" key="2">
    <source>
        <dbReference type="EMBL" id="SMG33877.1"/>
    </source>
</evidence>
<keyword evidence="3" id="KW-1185">Reference proteome</keyword>
<dbReference type="Proteomes" id="UP000193355">
    <property type="component" value="Unassembled WGS sequence"/>
</dbReference>
<dbReference type="Gene3D" id="3.40.250.10">
    <property type="entry name" value="Rhodanese-like domain"/>
    <property type="match status" value="1"/>
</dbReference>
<dbReference type="RefSeq" id="WP_085544826.1">
    <property type="nucleotide sequence ID" value="NZ_FXBB01000019.1"/>
</dbReference>